<evidence type="ECO:0000256" key="4">
    <source>
        <dbReference type="SAM" id="Phobius"/>
    </source>
</evidence>
<sequence length="393" mass="42695">MNHWDVVIVGAGAAGMMCALQAGYRGRRVLLLDHVKRPGKKILMSGGGRCNFTNMATTPNHFFSRNPHFVISALKRYTPLDFVEMVERHGIEPIEKAPGQLFCADSSQPIVDMLLTECQWAGVELRLSTAIEHVDAGEEGVALSTSSGRVLADRLVVATGGLSIPTLGATGFAYDVARQYGLDVITPRPALVPLTLDMPWKERMAALSGVSASTIVRCGDGRYRDATLLTHRGLSGPAILQASSHWQGGDDVHINWLPDVDDLFTTLKGARQDMPKRTLGGWLGEHLPKRLAQALEEWLGCSKSMADYNNRALEALARQISNFTIKPAGTEGWRTAEVTMGGIDTRAISSKSFAVQHQPRLHFIGEALDVTGQLGGFNFQWAWASGYACAQAL</sequence>
<dbReference type="OrthoDB" id="9773233at2"/>
<evidence type="ECO:0000313" key="7">
    <source>
        <dbReference type="EMBL" id="SFC36207.1"/>
    </source>
</evidence>
<evidence type="ECO:0000259" key="5">
    <source>
        <dbReference type="Pfam" id="PF03486"/>
    </source>
</evidence>
<dbReference type="PANTHER" id="PTHR42887">
    <property type="entry name" value="OS12G0638800 PROTEIN"/>
    <property type="match status" value="1"/>
</dbReference>
<dbReference type="AlphaFoldDB" id="A0A1I1IIZ3"/>
<dbReference type="Pfam" id="PF22780">
    <property type="entry name" value="HI0933_like_1st"/>
    <property type="match status" value="1"/>
</dbReference>
<dbReference type="Pfam" id="PF03486">
    <property type="entry name" value="HI0933_like"/>
    <property type="match status" value="1"/>
</dbReference>
<dbReference type="PANTHER" id="PTHR42887:SF2">
    <property type="entry name" value="OS12G0638800 PROTEIN"/>
    <property type="match status" value="1"/>
</dbReference>
<feature type="transmembrane region" description="Helical" evidence="4">
    <location>
        <begin position="6"/>
        <end position="24"/>
    </location>
</feature>
<dbReference type="InterPro" id="IPR023166">
    <property type="entry name" value="BaiN-like_dom_sf"/>
</dbReference>
<dbReference type="Gene3D" id="2.40.30.10">
    <property type="entry name" value="Translation factors"/>
    <property type="match status" value="1"/>
</dbReference>
<keyword evidence="4" id="KW-0812">Transmembrane</keyword>
<dbReference type="Gene3D" id="3.50.50.60">
    <property type="entry name" value="FAD/NAD(P)-binding domain"/>
    <property type="match status" value="1"/>
</dbReference>
<dbReference type="Gene3D" id="1.10.8.260">
    <property type="entry name" value="HI0933 insert domain-like"/>
    <property type="match status" value="1"/>
</dbReference>
<keyword evidence="4" id="KW-0472">Membrane</keyword>
<dbReference type="SUPFAM" id="SSF51905">
    <property type="entry name" value="FAD/NAD(P)-binding domain"/>
    <property type="match status" value="1"/>
</dbReference>
<accession>A0A1I1IIZ3</accession>
<protein>
    <recommendedName>
        <fullName evidence="9">Flavoprotein, HI0933 family</fullName>
    </recommendedName>
</protein>
<dbReference type="EMBL" id="FOLY01000002">
    <property type="protein sequence ID" value="SFC36207.1"/>
    <property type="molecule type" value="Genomic_DNA"/>
</dbReference>
<dbReference type="InterPro" id="IPR057661">
    <property type="entry name" value="RsdA/BaiN/AoA(So)_Rossmann"/>
</dbReference>
<reference evidence="8" key="1">
    <citation type="submission" date="2016-10" db="EMBL/GenBank/DDBJ databases">
        <authorList>
            <person name="Varghese N."/>
            <person name="Submissions S."/>
        </authorList>
    </citation>
    <scope>NUCLEOTIDE SEQUENCE [LARGE SCALE GENOMIC DNA]</scope>
    <source>
        <strain evidence="8">DSM 23439</strain>
    </source>
</reference>
<dbReference type="InterPro" id="IPR055178">
    <property type="entry name" value="RsdA/BaiN/AoA(So)-like_dom"/>
</dbReference>
<evidence type="ECO:0000313" key="8">
    <source>
        <dbReference type="Proteomes" id="UP000199046"/>
    </source>
</evidence>
<dbReference type="Proteomes" id="UP000199046">
    <property type="component" value="Unassembled WGS sequence"/>
</dbReference>
<evidence type="ECO:0008006" key="9">
    <source>
        <dbReference type="Google" id="ProtNLM"/>
    </source>
</evidence>
<evidence type="ECO:0000256" key="1">
    <source>
        <dbReference type="ARBA" id="ARBA00001974"/>
    </source>
</evidence>
<keyword evidence="8" id="KW-1185">Reference proteome</keyword>
<dbReference type="STRING" id="402385.SAMN05421848_1270"/>
<dbReference type="InterPro" id="IPR004792">
    <property type="entry name" value="BaiN-like"/>
</dbReference>
<feature type="domain" description="RsdA/BaiN/AoA(So)-like Rossmann fold-like" evidence="5">
    <location>
        <begin position="5"/>
        <end position="391"/>
    </location>
</feature>
<feature type="domain" description="RsdA/BaiN/AoA(So)-like insert" evidence="6">
    <location>
        <begin position="188"/>
        <end position="338"/>
    </location>
</feature>
<organism evidence="7 8">
    <name type="scientific">Kushneria avicenniae</name>
    <dbReference type="NCBI Taxonomy" id="402385"/>
    <lineage>
        <taxon>Bacteria</taxon>
        <taxon>Pseudomonadati</taxon>
        <taxon>Pseudomonadota</taxon>
        <taxon>Gammaproteobacteria</taxon>
        <taxon>Oceanospirillales</taxon>
        <taxon>Halomonadaceae</taxon>
        <taxon>Kushneria</taxon>
    </lineage>
</organism>
<dbReference type="SUPFAM" id="SSF160996">
    <property type="entry name" value="HI0933 insert domain-like"/>
    <property type="match status" value="1"/>
</dbReference>
<evidence type="ECO:0000256" key="2">
    <source>
        <dbReference type="ARBA" id="ARBA00022630"/>
    </source>
</evidence>
<gene>
    <name evidence="7" type="ORF">SAMN05421848_1270</name>
</gene>
<keyword evidence="3" id="KW-0274">FAD</keyword>
<keyword evidence="2" id="KW-0285">Flavoprotein</keyword>
<dbReference type="RefSeq" id="WP_090131845.1">
    <property type="nucleotide sequence ID" value="NZ_FOLY01000002.1"/>
</dbReference>
<name>A0A1I1IIZ3_9GAMM</name>
<evidence type="ECO:0000259" key="6">
    <source>
        <dbReference type="Pfam" id="PF22780"/>
    </source>
</evidence>
<evidence type="ECO:0000256" key="3">
    <source>
        <dbReference type="ARBA" id="ARBA00022827"/>
    </source>
</evidence>
<dbReference type="InterPro" id="IPR036188">
    <property type="entry name" value="FAD/NAD-bd_sf"/>
</dbReference>
<proteinExistence type="predicted"/>
<comment type="cofactor">
    <cofactor evidence="1">
        <name>FAD</name>
        <dbReference type="ChEBI" id="CHEBI:57692"/>
    </cofactor>
</comment>
<keyword evidence="4" id="KW-1133">Transmembrane helix</keyword>
<dbReference type="NCBIfam" id="TIGR00275">
    <property type="entry name" value="aminoacetone oxidase family FAD-binding enzyme"/>
    <property type="match status" value="1"/>
</dbReference>
<dbReference type="PRINTS" id="PR00411">
    <property type="entry name" value="PNDRDTASEI"/>
</dbReference>